<gene>
    <name evidence="2" type="ORF">N7492_000563</name>
</gene>
<dbReference type="EMBL" id="JAPQKO010000001">
    <property type="protein sequence ID" value="KAJ5182947.1"/>
    <property type="molecule type" value="Genomic_DNA"/>
</dbReference>
<keyword evidence="3" id="KW-1185">Reference proteome</keyword>
<reference evidence="2" key="1">
    <citation type="submission" date="2022-11" db="EMBL/GenBank/DDBJ databases">
        <authorList>
            <person name="Petersen C."/>
        </authorList>
    </citation>
    <scope>NUCLEOTIDE SEQUENCE</scope>
    <source>
        <strain evidence="2">IBT 21917</strain>
    </source>
</reference>
<keyword evidence="1" id="KW-0732">Signal</keyword>
<organism evidence="2 3">
    <name type="scientific">Penicillium capsulatum</name>
    <dbReference type="NCBI Taxonomy" id="69766"/>
    <lineage>
        <taxon>Eukaryota</taxon>
        <taxon>Fungi</taxon>
        <taxon>Dikarya</taxon>
        <taxon>Ascomycota</taxon>
        <taxon>Pezizomycotina</taxon>
        <taxon>Eurotiomycetes</taxon>
        <taxon>Eurotiomycetidae</taxon>
        <taxon>Eurotiales</taxon>
        <taxon>Aspergillaceae</taxon>
        <taxon>Penicillium</taxon>
    </lineage>
</organism>
<name>A0A9W9M081_9EURO</name>
<accession>A0A9W9M081</accession>
<dbReference type="AlphaFoldDB" id="A0A9W9M081"/>
<sequence length="68" mass="7863">MRRYQTYIPWTVLLASVGVQAKLDLNSTKNIVVYWGQNSLQGKGGEVQQPLSHYCEGEYRYTKSKEHN</sequence>
<proteinExistence type="predicted"/>
<evidence type="ECO:0000313" key="3">
    <source>
        <dbReference type="Proteomes" id="UP001146351"/>
    </source>
</evidence>
<feature type="signal peptide" evidence="1">
    <location>
        <begin position="1"/>
        <end position="21"/>
    </location>
</feature>
<protein>
    <submittedName>
        <fullName evidence="2">Uncharacterized protein</fullName>
    </submittedName>
</protein>
<comment type="caution">
    <text evidence="2">The sequence shown here is derived from an EMBL/GenBank/DDBJ whole genome shotgun (WGS) entry which is preliminary data.</text>
</comment>
<evidence type="ECO:0000256" key="1">
    <source>
        <dbReference type="SAM" id="SignalP"/>
    </source>
</evidence>
<evidence type="ECO:0000313" key="2">
    <source>
        <dbReference type="EMBL" id="KAJ5182947.1"/>
    </source>
</evidence>
<dbReference type="Proteomes" id="UP001146351">
    <property type="component" value="Unassembled WGS sequence"/>
</dbReference>
<feature type="chain" id="PRO_5040986908" evidence="1">
    <location>
        <begin position="22"/>
        <end position="68"/>
    </location>
</feature>
<reference evidence="2" key="2">
    <citation type="journal article" date="2023" name="IMA Fungus">
        <title>Comparative genomic study of the Penicillium genus elucidates a diverse pangenome and 15 lateral gene transfer events.</title>
        <authorList>
            <person name="Petersen C."/>
            <person name="Sorensen T."/>
            <person name="Nielsen M.R."/>
            <person name="Sondergaard T.E."/>
            <person name="Sorensen J.L."/>
            <person name="Fitzpatrick D.A."/>
            <person name="Frisvad J.C."/>
            <person name="Nielsen K.L."/>
        </authorList>
    </citation>
    <scope>NUCLEOTIDE SEQUENCE</scope>
    <source>
        <strain evidence="2">IBT 21917</strain>
    </source>
</reference>